<dbReference type="InterPro" id="IPR002035">
    <property type="entry name" value="VWF_A"/>
</dbReference>
<accession>A0A6C0DTF9</accession>
<dbReference type="SMART" id="SM00327">
    <property type="entry name" value="VWA"/>
    <property type="match status" value="1"/>
</dbReference>
<dbReference type="InterPro" id="IPR051266">
    <property type="entry name" value="CLCR"/>
</dbReference>
<reference evidence="2" key="1">
    <citation type="journal article" date="2020" name="Nature">
        <title>Giant virus diversity and host interactions through global metagenomics.</title>
        <authorList>
            <person name="Schulz F."/>
            <person name="Roux S."/>
            <person name="Paez-Espino D."/>
            <person name="Jungbluth S."/>
            <person name="Walsh D.A."/>
            <person name="Denef V.J."/>
            <person name="McMahon K.D."/>
            <person name="Konstantinidis K.T."/>
            <person name="Eloe-Fadrosh E.A."/>
            <person name="Kyrpides N.C."/>
            <person name="Woyke T."/>
        </authorList>
    </citation>
    <scope>NUCLEOTIDE SEQUENCE</scope>
    <source>
        <strain evidence="2">GVMAG-M-3300023174-57</strain>
    </source>
</reference>
<organism evidence="2">
    <name type="scientific">viral metagenome</name>
    <dbReference type="NCBI Taxonomy" id="1070528"/>
    <lineage>
        <taxon>unclassified sequences</taxon>
        <taxon>metagenomes</taxon>
        <taxon>organismal metagenomes</taxon>
    </lineage>
</organism>
<sequence>MSNAKSFKISTAGAATFVSSDSMEPLETLVIAILDGSGSMGEPSARPGGAAAAESTLFNRMDIVKHATNTVAAVAGSCPNASLALIRFSDAADTVLPITQMNAAGVTKAQHAVNYLEPGGGTNIWAGLGKALDLAESFAKSKPEANIHIILLTDGEPTPDYLPMGGIQAALSRRLGTMTAKPVISSFGFGFNLDSKLLETICVAGNGTYGYIPDCSMAGTVFINYCAAAFTTVATNVSVNGQYVGNILAGSKRTLYAASPVGSTAAITYGNSVAAAATVSAASENDGDNAKVVARLRADLAAASHSSRMAANDFTGLRALKAWIGDPDGGFRTAIMADLEHPSDDKGQLTRAISREDWFNSWGLNHLLSYSRGLASEQCVNFKEAALQFYAAPAFAAVRDRGNDLFDRLPMPKASLVHRADPVLQAAVRTGTVNMATLNNAAGGCFTGDSLIEMVGGSVPVNTVKAGDRLASGDKVRCVVRTVLEPSDGVKMLELSTGLTITAWHPVRTDSTSSWLFPADLTQINRAWLHHEPVSMYYTFVMESGHVMRIGGYDVIGLGHHFTGPVIGHAFFGTDAVIDFLKTYEGWSEGTVTLKLSDWPKV</sequence>
<evidence type="ECO:0000313" key="2">
    <source>
        <dbReference type="EMBL" id="QHT19349.1"/>
    </source>
</evidence>
<dbReference type="PANTHER" id="PTHR10579:SF156">
    <property type="entry name" value="VWFA DOMAIN-CONTAINING PROTEIN"/>
    <property type="match status" value="1"/>
</dbReference>
<dbReference type="InterPro" id="IPR036844">
    <property type="entry name" value="Hint_dom_sf"/>
</dbReference>
<dbReference type="EMBL" id="MN739665">
    <property type="protein sequence ID" value="QHT19349.1"/>
    <property type="molecule type" value="Genomic_DNA"/>
</dbReference>
<dbReference type="InterPro" id="IPR032838">
    <property type="entry name" value="Vwaint_dom"/>
</dbReference>
<evidence type="ECO:0000259" key="1">
    <source>
        <dbReference type="PROSITE" id="PS50234"/>
    </source>
</evidence>
<dbReference type="SUPFAM" id="SSF51294">
    <property type="entry name" value="Hedgehog/intein (Hint) domain"/>
    <property type="match status" value="1"/>
</dbReference>
<dbReference type="Pfam" id="PF14624">
    <property type="entry name" value="Vwaint"/>
    <property type="match status" value="1"/>
</dbReference>
<feature type="domain" description="VWFA" evidence="1">
    <location>
        <begin position="29"/>
        <end position="201"/>
    </location>
</feature>
<dbReference type="InterPro" id="IPR036465">
    <property type="entry name" value="vWFA_dom_sf"/>
</dbReference>
<dbReference type="Pfam" id="PF00092">
    <property type="entry name" value="VWA"/>
    <property type="match status" value="1"/>
</dbReference>
<protein>
    <recommendedName>
        <fullName evidence="1">VWFA domain-containing protein</fullName>
    </recommendedName>
</protein>
<proteinExistence type="predicted"/>
<dbReference type="Pfam" id="PF14623">
    <property type="entry name" value="Vint"/>
    <property type="match status" value="1"/>
</dbReference>
<dbReference type="InterPro" id="IPR039510">
    <property type="entry name" value="Vint_dom"/>
</dbReference>
<dbReference type="PANTHER" id="PTHR10579">
    <property type="entry name" value="CALCIUM-ACTIVATED CHLORIDE CHANNEL REGULATOR"/>
    <property type="match status" value="1"/>
</dbReference>
<dbReference type="SUPFAM" id="SSF53300">
    <property type="entry name" value="vWA-like"/>
    <property type="match status" value="1"/>
</dbReference>
<dbReference type="Gene3D" id="3.40.50.410">
    <property type="entry name" value="von Willebrand factor, type A domain"/>
    <property type="match status" value="1"/>
</dbReference>
<name>A0A6C0DTF9_9ZZZZ</name>
<dbReference type="PROSITE" id="PS50234">
    <property type="entry name" value="VWFA"/>
    <property type="match status" value="1"/>
</dbReference>
<dbReference type="AlphaFoldDB" id="A0A6C0DTF9"/>